<dbReference type="InterPro" id="IPR050796">
    <property type="entry name" value="SCF_F-box_component"/>
</dbReference>
<dbReference type="PANTHER" id="PTHR31672:SF13">
    <property type="entry name" value="F-BOX PROTEIN CPR30-LIKE"/>
    <property type="match status" value="1"/>
</dbReference>
<dbReference type="InterPro" id="IPR036047">
    <property type="entry name" value="F-box-like_dom_sf"/>
</dbReference>
<accession>A0A2Z6MN28</accession>
<dbReference type="PROSITE" id="PS50181">
    <property type="entry name" value="FBOX"/>
    <property type="match status" value="1"/>
</dbReference>
<evidence type="ECO:0000259" key="1">
    <source>
        <dbReference type="PROSITE" id="PS50181"/>
    </source>
</evidence>
<reference evidence="3" key="1">
    <citation type="journal article" date="2017" name="Front. Plant Sci.">
        <title>Climate Clever Clovers: New Paradigm to Reduce the Environmental Footprint of Ruminants by Breeding Low Methanogenic Forages Utilizing Haplotype Variation.</title>
        <authorList>
            <person name="Kaur P."/>
            <person name="Appels R."/>
            <person name="Bayer P.E."/>
            <person name="Keeble-Gagnere G."/>
            <person name="Wang J."/>
            <person name="Hirakawa H."/>
            <person name="Shirasawa K."/>
            <person name="Vercoe P."/>
            <person name="Stefanova K."/>
            <person name="Durmic Z."/>
            <person name="Nichols P."/>
            <person name="Revell C."/>
            <person name="Isobe S.N."/>
            <person name="Edwards D."/>
            <person name="Erskine W."/>
        </authorList>
    </citation>
    <scope>NUCLEOTIDE SEQUENCE [LARGE SCALE GENOMIC DNA]</scope>
    <source>
        <strain evidence="3">cv. Daliak</strain>
    </source>
</reference>
<dbReference type="Gene3D" id="1.20.1280.50">
    <property type="match status" value="1"/>
</dbReference>
<dbReference type="AlphaFoldDB" id="A0A2Z6MN28"/>
<dbReference type="InterPro" id="IPR017451">
    <property type="entry name" value="F-box-assoc_interact_dom"/>
</dbReference>
<dbReference type="InterPro" id="IPR013187">
    <property type="entry name" value="F-box-assoc_dom_typ3"/>
</dbReference>
<sequence>MSTLSFDLVEQILCRLPVKSLLQFQCVCKSWKSLISDDPKFIKKHLQMSLSCPVQSHHHLIFKSSTGKVVEYLDSSISSIFNTVSKSIITPMKLRYPSILKDLSFEFVGSCHGIICASIPHYVLFWNPSIQKLKISPNLDASIYKTMYGFGYDRCNDSYKVVAIFCYDNGKTKVNVHTMGTNCWRKIQEFPFGSVPVGESGKFVNGTVNWLASGNENGIRLISSSSIVSLDLGNECYRMILQPDYGDVSVFSLSLGELRGCLCIFAYGKSSVNVWIMKEYGNNESWNKLLTIPFIEDFVGLLYTFTKVVYIYEDEQVLLVSRAKDTLKSKLVVYDSKRDTFKFPEIENISNRMVPTIYVESLITTCS</sequence>
<dbReference type="Pfam" id="PF08268">
    <property type="entry name" value="FBA_3"/>
    <property type="match status" value="1"/>
</dbReference>
<dbReference type="Pfam" id="PF00646">
    <property type="entry name" value="F-box"/>
    <property type="match status" value="1"/>
</dbReference>
<keyword evidence="3" id="KW-1185">Reference proteome</keyword>
<evidence type="ECO:0000313" key="2">
    <source>
        <dbReference type="EMBL" id="GAU24895.1"/>
    </source>
</evidence>
<gene>
    <name evidence="2" type="ORF">TSUD_116190</name>
</gene>
<dbReference type="Proteomes" id="UP000242715">
    <property type="component" value="Unassembled WGS sequence"/>
</dbReference>
<protein>
    <recommendedName>
        <fullName evidence="1">F-box domain-containing protein</fullName>
    </recommendedName>
</protein>
<proteinExistence type="predicted"/>
<feature type="domain" description="F-box" evidence="1">
    <location>
        <begin position="1"/>
        <end position="44"/>
    </location>
</feature>
<dbReference type="CDD" id="cd22157">
    <property type="entry name" value="F-box_AtFBW1-like"/>
    <property type="match status" value="1"/>
</dbReference>
<dbReference type="SUPFAM" id="SSF81383">
    <property type="entry name" value="F-box domain"/>
    <property type="match status" value="1"/>
</dbReference>
<dbReference type="SMART" id="SM00256">
    <property type="entry name" value="FBOX"/>
    <property type="match status" value="1"/>
</dbReference>
<name>A0A2Z6MN28_TRISU</name>
<dbReference type="NCBIfam" id="TIGR01640">
    <property type="entry name" value="F_box_assoc_1"/>
    <property type="match status" value="1"/>
</dbReference>
<dbReference type="EMBL" id="DF973298">
    <property type="protein sequence ID" value="GAU24895.1"/>
    <property type="molecule type" value="Genomic_DNA"/>
</dbReference>
<dbReference type="OrthoDB" id="591557at2759"/>
<evidence type="ECO:0000313" key="3">
    <source>
        <dbReference type="Proteomes" id="UP000242715"/>
    </source>
</evidence>
<organism evidence="2 3">
    <name type="scientific">Trifolium subterraneum</name>
    <name type="common">Subterranean clover</name>
    <dbReference type="NCBI Taxonomy" id="3900"/>
    <lineage>
        <taxon>Eukaryota</taxon>
        <taxon>Viridiplantae</taxon>
        <taxon>Streptophyta</taxon>
        <taxon>Embryophyta</taxon>
        <taxon>Tracheophyta</taxon>
        <taxon>Spermatophyta</taxon>
        <taxon>Magnoliopsida</taxon>
        <taxon>eudicotyledons</taxon>
        <taxon>Gunneridae</taxon>
        <taxon>Pentapetalae</taxon>
        <taxon>rosids</taxon>
        <taxon>fabids</taxon>
        <taxon>Fabales</taxon>
        <taxon>Fabaceae</taxon>
        <taxon>Papilionoideae</taxon>
        <taxon>50 kb inversion clade</taxon>
        <taxon>NPAAA clade</taxon>
        <taxon>Hologalegina</taxon>
        <taxon>IRL clade</taxon>
        <taxon>Trifolieae</taxon>
        <taxon>Trifolium</taxon>
    </lineage>
</organism>
<dbReference type="PANTHER" id="PTHR31672">
    <property type="entry name" value="BNACNNG10540D PROTEIN"/>
    <property type="match status" value="1"/>
</dbReference>
<dbReference type="InterPro" id="IPR001810">
    <property type="entry name" value="F-box_dom"/>
</dbReference>